<evidence type="ECO:0000313" key="1">
    <source>
        <dbReference type="EMBL" id="KAK3850059.1"/>
    </source>
</evidence>
<reference evidence="1" key="1">
    <citation type="submission" date="2023-10" db="EMBL/GenBank/DDBJ databases">
        <title>Genome assemblies of two species of porcelain crab, Petrolisthes cinctipes and Petrolisthes manimaculis (Anomura: Porcellanidae).</title>
        <authorList>
            <person name="Angst P."/>
        </authorList>
    </citation>
    <scope>NUCLEOTIDE SEQUENCE</scope>
    <source>
        <strain evidence="1">PB745_01</strain>
        <tissue evidence="1">Gill</tissue>
    </source>
</reference>
<dbReference type="AlphaFoldDB" id="A0AAE1BI15"/>
<name>A0AAE1BI15_PETCI</name>
<comment type="caution">
    <text evidence="1">The sequence shown here is derived from an EMBL/GenBank/DDBJ whole genome shotgun (WGS) entry which is preliminary data.</text>
</comment>
<organism evidence="1 2">
    <name type="scientific">Petrolisthes cinctipes</name>
    <name type="common">Flat porcelain crab</name>
    <dbReference type="NCBI Taxonomy" id="88211"/>
    <lineage>
        <taxon>Eukaryota</taxon>
        <taxon>Metazoa</taxon>
        <taxon>Ecdysozoa</taxon>
        <taxon>Arthropoda</taxon>
        <taxon>Crustacea</taxon>
        <taxon>Multicrustacea</taxon>
        <taxon>Malacostraca</taxon>
        <taxon>Eumalacostraca</taxon>
        <taxon>Eucarida</taxon>
        <taxon>Decapoda</taxon>
        <taxon>Pleocyemata</taxon>
        <taxon>Anomura</taxon>
        <taxon>Galatheoidea</taxon>
        <taxon>Porcellanidae</taxon>
        <taxon>Petrolisthes</taxon>
    </lineage>
</organism>
<gene>
    <name evidence="1" type="ORF">Pcinc_043210</name>
</gene>
<proteinExistence type="predicted"/>
<dbReference type="EMBL" id="JAWQEG010008568">
    <property type="protein sequence ID" value="KAK3850059.1"/>
    <property type="molecule type" value="Genomic_DNA"/>
</dbReference>
<keyword evidence="2" id="KW-1185">Reference proteome</keyword>
<accession>A0AAE1BI15</accession>
<dbReference type="Proteomes" id="UP001286313">
    <property type="component" value="Unassembled WGS sequence"/>
</dbReference>
<sequence>MVEEWLGGEECQGVVVVVVESEVEGGMKWYQESSVVVGKGVCEESGGWLWLKKWKDEWIRDVESVEVESEINICHVMVDFIEFRITQYVIRYWFTKHRVILRPQRAAHIRSVSSTSSPIQF</sequence>
<protein>
    <submittedName>
        <fullName evidence="1">Uncharacterized protein</fullName>
    </submittedName>
</protein>
<evidence type="ECO:0000313" key="2">
    <source>
        <dbReference type="Proteomes" id="UP001286313"/>
    </source>
</evidence>